<comment type="caution">
    <text evidence="3">The sequence shown here is derived from an EMBL/GenBank/DDBJ whole genome shotgun (WGS) entry which is preliminary data.</text>
</comment>
<organism evidence="3 4">
    <name type="scientific">Reticulomyxa filosa</name>
    <dbReference type="NCBI Taxonomy" id="46433"/>
    <lineage>
        <taxon>Eukaryota</taxon>
        <taxon>Sar</taxon>
        <taxon>Rhizaria</taxon>
        <taxon>Retaria</taxon>
        <taxon>Foraminifera</taxon>
        <taxon>Monothalamids</taxon>
        <taxon>Reticulomyxidae</taxon>
        <taxon>Reticulomyxa</taxon>
    </lineage>
</organism>
<dbReference type="OrthoDB" id="360540at2759"/>
<evidence type="ECO:0000313" key="4">
    <source>
        <dbReference type="Proteomes" id="UP000023152"/>
    </source>
</evidence>
<dbReference type="PANTHER" id="PTHR12197">
    <property type="entry name" value="HISTONE-LYSINE N-METHYLTRANSFERASE SMYD"/>
    <property type="match status" value="1"/>
</dbReference>
<dbReference type="PANTHER" id="PTHR12197:SF251">
    <property type="entry name" value="EG:BACR7C10.4 PROTEIN"/>
    <property type="match status" value="1"/>
</dbReference>
<dbReference type="GO" id="GO:0005634">
    <property type="term" value="C:nucleus"/>
    <property type="evidence" value="ECO:0007669"/>
    <property type="project" value="TreeGrafter"/>
</dbReference>
<dbReference type="CDD" id="cd20071">
    <property type="entry name" value="SET_SMYD"/>
    <property type="match status" value="1"/>
</dbReference>
<dbReference type="InterPro" id="IPR001214">
    <property type="entry name" value="SET_dom"/>
</dbReference>
<dbReference type="InterPro" id="IPR050869">
    <property type="entry name" value="H3K4_H4K5_MeTrfase"/>
</dbReference>
<dbReference type="Gene3D" id="2.170.270.10">
    <property type="entry name" value="SET domain"/>
    <property type="match status" value="1"/>
</dbReference>
<dbReference type="PROSITE" id="PS50280">
    <property type="entry name" value="SET"/>
    <property type="match status" value="1"/>
</dbReference>
<dbReference type="AlphaFoldDB" id="X6MD71"/>
<evidence type="ECO:0000256" key="1">
    <source>
        <dbReference type="SAM" id="MobiDB-lite"/>
    </source>
</evidence>
<dbReference type="EMBL" id="ASPP01021860">
    <property type="protein sequence ID" value="ETO11958.1"/>
    <property type="molecule type" value="Genomic_DNA"/>
</dbReference>
<accession>X6MD71</accession>
<evidence type="ECO:0000313" key="3">
    <source>
        <dbReference type="EMBL" id="ETO11958.1"/>
    </source>
</evidence>
<evidence type="ECO:0000259" key="2">
    <source>
        <dbReference type="PROSITE" id="PS50280"/>
    </source>
</evidence>
<sequence length="993" mass="116705">MNLPTNWNILKESIICTLLFFVLYTRTKNFNQIYHTFTQTFCDVVYVLRHPCVARHLQNSILLGLCCQFTVNKLKSRLIKNSLSIFFTKKKHVFQHAHSTQVIETITFRTILSWTREVLFLAGVTKVITLKATKCFFLQSITCLFFNTKTNIISTLHTVSIDYEFEIMTSKYFERQRSKYNLFVVQKLVQVMTGVYTMYYADDGTFPTESEEKAKEMLLQRREVEMHNYYEYIKPFTYPTEFVYITMDEAEALRQYFRQGKVDEQDESTLHFKKLKEKITDALKQLEAKDEKQVDNKEQNEKENENKYSKKENINHGKYFIRLSTRSPKDAVDKPPFIPKLMELLTDRFCNDEKDWEIYQDLNQRLIGLHECFSKVMCVSTLEEILDLLSYSNRCVSDIRRLVTHKHLLTEENGGWQLYLVIRKFEFIPIQNEFRCFVYNRKITAVTQYFPHCLFEQIAKNKLEILDLIQQFFQTELFRDKQYILPVDDCILDLNVDLTTKQVKIIELNPFALTTGSGFYHWVDDKSILYGEKSDITKSDQIRVRETIDNKLSAVLSQWSDILKQFEQLHDNKKTVDNNTLSTDNNQQKQSTCNFTKFQFCFPHKKKESELVINAKENDKSAYNQTHIDDDINIKLKLDSAEIVLSSEDEIKELTSIQLFDQKFQGKKNWKGDMERLFVIRQIEKKGRGLIALQNMAKGTLLFSERPMFSCLNEENLGKFCSYCYNPIIDPIPTRDLSAIKYDDFCVNCGDLGGEELQLQLAGLRNRDCVYIHFFQFDKLQKKNVKKKVDSKFGKFPIMARAAMVHTLKALLSRKESLWSGILGRLCYVNHTNHRKEPYDMWIEYVLQRRQQYSLIQNLDRDTLMKIIPFEMYQRILNILHLNCITIQFRSNATNTTQDVGTGLFGLASFFNHSCVPNVMLEECMEQDSGLGNFVTCEDVSKGDELCLQYAGKGDDYITRQNYFHWYYGFKCECAKCLEDAKHILLNTKNIVS</sequence>
<proteinExistence type="predicted"/>
<name>X6MD71_RETFI</name>
<keyword evidence="4" id="KW-1185">Reference proteome</keyword>
<dbReference type="Proteomes" id="UP000023152">
    <property type="component" value="Unassembled WGS sequence"/>
</dbReference>
<feature type="domain" description="SET" evidence="2">
    <location>
        <begin position="676"/>
        <end position="951"/>
    </location>
</feature>
<protein>
    <recommendedName>
        <fullName evidence="2">SET domain-containing protein</fullName>
    </recommendedName>
</protein>
<dbReference type="InterPro" id="IPR046341">
    <property type="entry name" value="SET_dom_sf"/>
</dbReference>
<dbReference type="Gene3D" id="1.10.220.160">
    <property type="match status" value="1"/>
</dbReference>
<reference evidence="3 4" key="1">
    <citation type="journal article" date="2013" name="Curr. Biol.">
        <title>The Genome of the Foraminiferan Reticulomyxa filosa.</title>
        <authorList>
            <person name="Glockner G."/>
            <person name="Hulsmann N."/>
            <person name="Schleicher M."/>
            <person name="Noegel A.A."/>
            <person name="Eichinger L."/>
            <person name="Gallinger C."/>
            <person name="Pawlowski J."/>
            <person name="Sierra R."/>
            <person name="Euteneuer U."/>
            <person name="Pillet L."/>
            <person name="Moustafa A."/>
            <person name="Platzer M."/>
            <person name="Groth M."/>
            <person name="Szafranski K."/>
            <person name="Schliwa M."/>
        </authorList>
    </citation>
    <scope>NUCLEOTIDE SEQUENCE [LARGE SCALE GENOMIC DNA]</scope>
</reference>
<dbReference type="Pfam" id="PF07065">
    <property type="entry name" value="D123"/>
    <property type="match status" value="1"/>
</dbReference>
<dbReference type="SUPFAM" id="SSF82199">
    <property type="entry name" value="SET domain"/>
    <property type="match status" value="1"/>
</dbReference>
<dbReference type="SMART" id="SM00317">
    <property type="entry name" value="SET"/>
    <property type="match status" value="1"/>
</dbReference>
<dbReference type="Gene3D" id="6.10.140.2220">
    <property type="match status" value="1"/>
</dbReference>
<dbReference type="InterPro" id="IPR009772">
    <property type="entry name" value="CDC123"/>
</dbReference>
<gene>
    <name evidence="3" type="ORF">RFI_25418</name>
</gene>
<dbReference type="Pfam" id="PF00856">
    <property type="entry name" value="SET"/>
    <property type="match status" value="1"/>
</dbReference>
<feature type="region of interest" description="Disordered" evidence="1">
    <location>
        <begin position="287"/>
        <end position="307"/>
    </location>
</feature>